<dbReference type="Gene3D" id="3.30.565.10">
    <property type="entry name" value="Histidine kinase-like ATPase, C-terminal domain"/>
    <property type="match status" value="1"/>
</dbReference>
<dbReference type="SUPFAM" id="SSF55874">
    <property type="entry name" value="ATPase domain of HSP90 chaperone/DNA topoisomerase II/histidine kinase"/>
    <property type="match status" value="1"/>
</dbReference>
<evidence type="ECO:0000256" key="7">
    <source>
        <dbReference type="ARBA" id="ARBA00022840"/>
    </source>
</evidence>
<protein>
    <recommendedName>
        <fullName evidence="2">histidine kinase</fullName>
        <ecNumber evidence="2">2.7.13.3</ecNumber>
    </recommendedName>
</protein>
<dbReference type="PROSITE" id="PS50109">
    <property type="entry name" value="HIS_KIN"/>
    <property type="match status" value="1"/>
</dbReference>
<dbReference type="InterPro" id="IPR005467">
    <property type="entry name" value="His_kinase_dom"/>
</dbReference>
<evidence type="ECO:0000256" key="8">
    <source>
        <dbReference type="ARBA" id="ARBA00023012"/>
    </source>
</evidence>
<evidence type="ECO:0000313" key="11">
    <source>
        <dbReference type="Proteomes" id="UP000507962"/>
    </source>
</evidence>
<keyword evidence="11" id="KW-1185">Reference proteome</keyword>
<organism evidence="10 11">
    <name type="scientific">Desulfoluna butyratoxydans</name>
    <dbReference type="NCBI Taxonomy" id="231438"/>
    <lineage>
        <taxon>Bacteria</taxon>
        <taxon>Pseudomonadati</taxon>
        <taxon>Thermodesulfobacteriota</taxon>
        <taxon>Desulfobacteria</taxon>
        <taxon>Desulfobacterales</taxon>
        <taxon>Desulfolunaceae</taxon>
        <taxon>Desulfoluna</taxon>
    </lineage>
</organism>
<dbReference type="GO" id="GO:0004673">
    <property type="term" value="F:protein histidine kinase activity"/>
    <property type="evidence" value="ECO:0007669"/>
    <property type="project" value="UniProtKB-EC"/>
</dbReference>
<keyword evidence="6 10" id="KW-0418">Kinase</keyword>
<sequence length="186" mass="20899">MREISLHILDVVENGIAAGGSLMTLVVDEDVENNWLSITISDNGKGLSPEQQAKVADPFFTSRTTRRVGMGLSLLQAAAERCDGRFSFASEEGKGSRVFCSFVYDHIDRAPLGDMAMTMEVLMAGYPEVDFLYRHLYNGREFLFDTRTIRQELEGIPLNEPAVLRHLKAGIEEELEILRTERADDR</sequence>
<dbReference type="EC" id="2.7.13.3" evidence="2"/>
<keyword evidence="8" id="KW-0902">Two-component regulatory system</keyword>
<evidence type="ECO:0000256" key="1">
    <source>
        <dbReference type="ARBA" id="ARBA00000085"/>
    </source>
</evidence>
<evidence type="ECO:0000256" key="6">
    <source>
        <dbReference type="ARBA" id="ARBA00022777"/>
    </source>
</evidence>
<keyword evidence="3" id="KW-0597">Phosphoprotein</keyword>
<evidence type="ECO:0000259" key="9">
    <source>
        <dbReference type="PROSITE" id="PS50109"/>
    </source>
</evidence>
<dbReference type="PANTHER" id="PTHR43065">
    <property type="entry name" value="SENSOR HISTIDINE KINASE"/>
    <property type="match status" value="1"/>
</dbReference>
<dbReference type="SMART" id="SM00387">
    <property type="entry name" value="HATPase_c"/>
    <property type="match status" value="1"/>
</dbReference>
<evidence type="ECO:0000256" key="4">
    <source>
        <dbReference type="ARBA" id="ARBA00022679"/>
    </source>
</evidence>
<dbReference type="Proteomes" id="UP000507962">
    <property type="component" value="Unassembled WGS sequence"/>
</dbReference>
<name>A0A4U8YMH0_9BACT</name>
<comment type="catalytic activity">
    <reaction evidence="1">
        <text>ATP + protein L-histidine = ADP + protein N-phospho-L-histidine.</text>
        <dbReference type="EC" id="2.7.13.3"/>
    </reaction>
</comment>
<evidence type="ECO:0000256" key="2">
    <source>
        <dbReference type="ARBA" id="ARBA00012438"/>
    </source>
</evidence>
<dbReference type="PANTHER" id="PTHR43065:SF10">
    <property type="entry name" value="PEROXIDE STRESS-ACTIVATED HISTIDINE KINASE MAK3"/>
    <property type="match status" value="1"/>
</dbReference>
<evidence type="ECO:0000256" key="5">
    <source>
        <dbReference type="ARBA" id="ARBA00022741"/>
    </source>
</evidence>
<dbReference type="InterPro" id="IPR003594">
    <property type="entry name" value="HATPase_dom"/>
</dbReference>
<keyword evidence="4" id="KW-0808">Transferase</keyword>
<dbReference type="InterPro" id="IPR036890">
    <property type="entry name" value="HATPase_C_sf"/>
</dbReference>
<dbReference type="EMBL" id="CAADHO010000004">
    <property type="protein sequence ID" value="VFQ44931.1"/>
    <property type="molecule type" value="Genomic_DNA"/>
</dbReference>
<reference evidence="10 11" key="1">
    <citation type="submission" date="2019-03" db="EMBL/GenBank/DDBJ databases">
        <authorList>
            <person name="Nijsse B."/>
        </authorList>
    </citation>
    <scope>NUCLEOTIDE SEQUENCE [LARGE SCALE GENOMIC DNA]</scope>
    <source>
        <strain evidence="10">Desulfoluna butyratoxydans MSL71</strain>
    </source>
</reference>
<dbReference type="RefSeq" id="WP_180140952.1">
    <property type="nucleotide sequence ID" value="NZ_CAADHO010000004.1"/>
</dbReference>
<evidence type="ECO:0000313" key="10">
    <source>
        <dbReference type="EMBL" id="VFQ44931.1"/>
    </source>
</evidence>
<evidence type="ECO:0000256" key="3">
    <source>
        <dbReference type="ARBA" id="ARBA00022553"/>
    </source>
</evidence>
<keyword evidence="7" id="KW-0067">ATP-binding</keyword>
<accession>A0A4U8YMH0</accession>
<dbReference type="Pfam" id="PF02518">
    <property type="entry name" value="HATPase_c"/>
    <property type="match status" value="1"/>
</dbReference>
<dbReference type="AlphaFoldDB" id="A0A4U8YMH0"/>
<dbReference type="InterPro" id="IPR004358">
    <property type="entry name" value="Sig_transdc_His_kin-like_C"/>
</dbReference>
<dbReference type="GO" id="GO:0005524">
    <property type="term" value="F:ATP binding"/>
    <property type="evidence" value="ECO:0007669"/>
    <property type="project" value="UniProtKB-KW"/>
</dbReference>
<dbReference type="GO" id="GO:0000160">
    <property type="term" value="P:phosphorelay signal transduction system"/>
    <property type="evidence" value="ECO:0007669"/>
    <property type="project" value="UniProtKB-KW"/>
</dbReference>
<gene>
    <name evidence="10" type="ORF">MSL71_25880</name>
</gene>
<dbReference type="PRINTS" id="PR00344">
    <property type="entry name" value="BCTRLSENSOR"/>
</dbReference>
<keyword evidence="5" id="KW-0547">Nucleotide-binding</keyword>
<feature type="domain" description="Histidine kinase" evidence="9">
    <location>
        <begin position="1"/>
        <end position="106"/>
    </location>
</feature>
<proteinExistence type="predicted"/>